<evidence type="ECO:0000256" key="3">
    <source>
        <dbReference type="ARBA" id="ARBA00005760"/>
    </source>
</evidence>
<evidence type="ECO:0000256" key="1">
    <source>
        <dbReference type="ARBA" id="ARBA00004232"/>
    </source>
</evidence>
<evidence type="ECO:0000256" key="11">
    <source>
        <dbReference type="ARBA" id="ARBA00023136"/>
    </source>
</evidence>
<comment type="similarity">
    <text evidence="3">Belongs to the NDC1 family.</text>
</comment>
<dbReference type="GO" id="GO:0006999">
    <property type="term" value="P:nuclear pore organization"/>
    <property type="evidence" value="ECO:0007669"/>
    <property type="project" value="TreeGrafter"/>
</dbReference>
<evidence type="ECO:0000256" key="12">
    <source>
        <dbReference type="ARBA" id="ARBA00023242"/>
    </source>
</evidence>
<dbReference type="AlphaFoldDB" id="A0AAQ3QIN7"/>
<accession>A0AAQ3QIN7</accession>
<keyword evidence="4" id="KW-0813">Transport</keyword>
<evidence type="ECO:0000313" key="14">
    <source>
        <dbReference type="EMBL" id="WOL10723.1"/>
    </source>
</evidence>
<dbReference type="PANTHER" id="PTHR13269:SF6">
    <property type="entry name" value="NUCLEOPORIN NDC1"/>
    <property type="match status" value="1"/>
</dbReference>
<feature type="transmembrane region" description="Helical" evidence="13">
    <location>
        <begin position="49"/>
        <end position="72"/>
    </location>
</feature>
<keyword evidence="11 13" id="KW-0472">Membrane</keyword>
<dbReference type="GO" id="GO:0031965">
    <property type="term" value="C:nuclear membrane"/>
    <property type="evidence" value="ECO:0007669"/>
    <property type="project" value="UniProtKB-SubCell"/>
</dbReference>
<proteinExistence type="inferred from homology"/>
<keyword evidence="10" id="KW-0906">Nuclear pore complex</keyword>
<evidence type="ECO:0000256" key="13">
    <source>
        <dbReference type="SAM" id="Phobius"/>
    </source>
</evidence>
<keyword evidence="7" id="KW-0653">Protein transport</keyword>
<dbReference type="PANTHER" id="PTHR13269">
    <property type="entry name" value="NUCLEOPORIN NDC1"/>
    <property type="match status" value="1"/>
</dbReference>
<evidence type="ECO:0000313" key="15">
    <source>
        <dbReference type="Proteomes" id="UP001327560"/>
    </source>
</evidence>
<evidence type="ECO:0000256" key="2">
    <source>
        <dbReference type="ARBA" id="ARBA00004567"/>
    </source>
</evidence>
<keyword evidence="12" id="KW-0539">Nucleus</keyword>
<evidence type="ECO:0000256" key="5">
    <source>
        <dbReference type="ARBA" id="ARBA00022692"/>
    </source>
</evidence>
<evidence type="ECO:0000256" key="7">
    <source>
        <dbReference type="ARBA" id="ARBA00022927"/>
    </source>
</evidence>
<evidence type="ECO:0000256" key="8">
    <source>
        <dbReference type="ARBA" id="ARBA00022989"/>
    </source>
</evidence>
<reference evidence="14 15" key="1">
    <citation type="submission" date="2023-10" db="EMBL/GenBank/DDBJ databases">
        <title>Chromosome-scale genome assembly provides insights into flower coloration mechanisms of Canna indica.</title>
        <authorList>
            <person name="Li C."/>
        </authorList>
    </citation>
    <scope>NUCLEOTIDE SEQUENCE [LARGE SCALE GENOMIC DNA]</scope>
    <source>
        <tissue evidence="14">Flower</tissue>
    </source>
</reference>
<feature type="transmembrane region" description="Helical" evidence="13">
    <location>
        <begin position="15"/>
        <end position="37"/>
    </location>
</feature>
<organism evidence="14 15">
    <name type="scientific">Canna indica</name>
    <name type="common">Indian-shot</name>
    <dbReference type="NCBI Taxonomy" id="4628"/>
    <lineage>
        <taxon>Eukaryota</taxon>
        <taxon>Viridiplantae</taxon>
        <taxon>Streptophyta</taxon>
        <taxon>Embryophyta</taxon>
        <taxon>Tracheophyta</taxon>
        <taxon>Spermatophyta</taxon>
        <taxon>Magnoliopsida</taxon>
        <taxon>Liliopsida</taxon>
        <taxon>Zingiberales</taxon>
        <taxon>Cannaceae</taxon>
        <taxon>Canna</taxon>
    </lineage>
</organism>
<dbReference type="GO" id="GO:0015031">
    <property type="term" value="P:protein transport"/>
    <property type="evidence" value="ECO:0007669"/>
    <property type="project" value="UniProtKB-KW"/>
</dbReference>
<keyword evidence="9" id="KW-0811">Translocation</keyword>
<evidence type="ECO:0000256" key="4">
    <source>
        <dbReference type="ARBA" id="ARBA00022448"/>
    </source>
</evidence>
<feature type="transmembrane region" description="Helical" evidence="13">
    <location>
        <begin position="113"/>
        <end position="137"/>
    </location>
</feature>
<dbReference type="EMBL" id="CP136895">
    <property type="protein sequence ID" value="WOL10723.1"/>
    <property type="molecule type" value="Genomic_DNA"/>
</dbReference>
<feature type="transmembrane region" description="Helical" evidence="13">
    <location>
        <begin position="149"/>
        <end position="169"/>
    </location>
</feature>
<protein>
    <recommendedName>
        <fullName evidence="16">Nucleoporin NDC1</fullName>
    </recommendedName>
</protein>
<gene>
    <name evidence="14" type="ORF">Cni_G19482</name>
</gene>
<evidence type="ECO:0000256" key="6">
    <source>
        <dbReference type="ARBA" id="ARBA00022816"/>
    </source>
</evidence>
<evidence type="ECO:0000256" key="9">
    <source>
        <dbReference type="ARBA" id="ARBA00023010"/>
    </source>
</evidence>
<dbReference type="GO" id="GO:0070762">
    <property type="term" value="C:nuclear pore transmembrane ring"/>
    <property type="evidence" value="ECO:0007669"/>
    <property type="project" value="TreeGrafter"/>
</dbReference>
<keyword evidence="8 13" id="KW-1133">Transmembrane helix</keyword>
<dbReference type="Proteomes" id="UP001327560">
    <property type="component" value="Chromosome 6"/>
</dbReference>
<comment type="subcellular location">
    <subcellularLocation>
        <location evidence="1">Nucleus membrane</location>
        <topology evidence="1">Multi-pass membrane protein</topology>
    </subcellularLocation>
    <subcellularLocation>
        <location evidence="2">Nucleus</location>
        <location evidence="2">Nuclear pore complex</location>
    </subcellularLocation>
</comment>
<evidence type="ECO:0000256" key="10">
    <source>
        <dbReference type="ARBA" id="ARBA00023132"/>
    </source>
</evidence>
<keyword evidence="15" id="KW-1185">Reference proteome</keyword>
<dbReference type="GO" id="GO:0051028">
    <property type="term" value="P:mRNA transport"/>
    <property type="evidence" value="ECO:0007669"/>
    <property type="project" value="UniProtKB-KW"/>
</dbReference>
<keyword evidence="5 13" id="KW-0812">Transmembrane</keyword>
<dbReference type="InterPro" id="IPR019049">
    <property type="entry name" value="Nucleoporin_prot_Ndc1/Nup"/>
</dbReference>
<name>A0AAQ3QIN7_9LILI</name>
<keyword evidence="6" id="KW-0509">mRNA transport</keyword>
<evidence type="ECO:0008006" key="16">
    <source>
        <dbReference type="Google" id="ProtNLM"/>
    </source>
</evidence>
<sequence length="541" mass="60249">MSPSSPPRDVVKNRWLGFLIWQSIASAAVRLPSSLLLRYGASSSSPAALLFSFIAFHLSLLLLSLGLFLVATPHPEPSSSLPELAAFVLRASFRFLFGGSSRSSFTADSTRRAWRALASAFFLLICVVAGFLSVLAVCGSSTVVDRDSLVGVGFRGLVFGLVYGLHYVYRKRWILNFPIIQRPLFYRFKIALLSSVRRAVKLSVQAYVCSVIVMLFLPDQFKSKHKTGKLIIQQLQFFIGTIIVSICWEMSHHLLQVVHTKRCIFAPPKGSAAADTNLSEHLLEILEQSNPRSLIQYLAYLDLCIVSENNVESWRRAAFFEENGETYQRVINGCLKPLEQLTVRLAEGVEGFSMDKSDFLSKQLNLPSDFRMGSKLHEAFNDFQILSWCARCLGALTARSHFEDRYGVAQLTGCNKAVVFTLLSCLLAVEACLGKKTIAQPAQLFSPAGIRWVTSNTGKRDEAPSTTHKKRDTALLGKAYAMADVLRTSVYQIVSGFETDMQANAKASVLEKNWISEGKPLYGTREMLVQKLHLFLDYRAV</sequence>
<dbReference type="GO" id="GO:0030674">
    <property type="term" value="F:protein-macromolecule adaptor activity"/>
    <property type="evidence" value="ECO:0007669"/>
    <property type="project" value="TreeGrafter"/>
</dbReference>